<keyword evidence="3" id="KW-1185">Reference proteome</keyword>
<keyword evidence="1" id="KW-0812">Transmembrane</keyword>
<dbReference type="AlphaFoldDB" id="A0A812BTZ2"/>
<feature type="transmembrane region" description="Helical" evidence="1">
    <location>
        <begin position="229"/>
        <end position="250"/>
    </location>
</feature>
<proteinExistence type="predicted"/>
<keyword evidence="1" id="KW-1133">Transmembrane helix</keyword>
<evidence type="ECO:0000313" key="3">
    <source>
        <dbReference type="Proteomes" id="UP000597762"/>
    </source>
</evidence>
<reference evidence="2" key="1">
    <citation type="submission" date="2021-01" db="EMBL/GenBank/DDBJ databases">
        <authorList>
            <person name="Li R."/>
            <person name="Bekaert M."/>
        </authorList>
    </citation>
    <scope>NUCLEOTIDE SEQUENCE</scope>
    <source>
        <strain evidence="2">Farmed</strain>
    </source>
</reference>
<organism evidence="2 3">
    <name type="scientific">Acanthosepion pharaonis</name>
    <name type="common">Pharaoh cuttlefish</name>
    <name type="synonym">Sepia pharaonis</name>
    <dbReference type="NCBI Taxonomy" id="158019"/>
    <lineage>
        <taxon>Eukaryota</taxon>
        <taxon>Metazoa</taxon>
        <taxon>Spiralia</taxon>
        <taxon>Lophotrochozoa</taxon>
        <taxon>Mollusca</taxon>
        <taxon>Cephalopoda</taxon>
        <taxon>Coleoidea</taxon>
        <taxon>Decapodiformes</taxon>
        <taxon>Sepiida</taxon>
        <taxon>Sepiina</taxon>
        <taxon>Sepiidae</taxon>
        <taxon>Acanthosepion</taxon>
    </lineage>
</organism>
<feature type="transmembrane region" description="Helical" evidence="1">
    <location>
        <begin position="256"/>
        <end position="278"/>
    </location>
</feature>
<evidence type="ECO:0000256" key="1">
    <source>
        <dbReference type="SAM" id="Phobius"/>
    </source>
</evidence>
<feature type="transmembrane region" description="Helical" evidence="1">
    <location>
        <begin position="117"/>
        <end position="136"/>
    </location>
</feature>
<keyword evidence="1" id="KW-0472">Membrane</keyword>
<feature type="transmembrane region" description="Helical" evidence="1">
    <location>
        <begin position="69"/>
        <end position="97"/>
    </location>
</feature>
<gene>
    <name evidence="2" type="ORF">SPHA_23535</name>
</gene>
<accession>A0A812BTZ2</accession>
<comment type="caution">
    <text evidence="2">The sequence shown here is derived from an EMBL/GenBank/DDBJ whole genome shotgun (WGS) entry which is preliminary data.</text>
</comment>
<dbReference type="Proteomes" id="UP000597762">
    <property type="component" value="Unassembled WGS sequence"/>
</dbReference>
<evidence type="ECO:0000313" key="2">
    <source>
        <dbReference type="EMBL" id="CAE1242935.1"/>
    </source>
</evidence>
<name>A0A812BTZ2_ACAPH</name>
<protein>
    <submittedName>
        <fullName evidence="2">Uncharacterized protein</fullName>
    </submittedName>
</protein>
<dbReference type="EMBL" id="CAHIKZ030000870">
    <property type="protein sequence ID" value="CAE1242935.1"/>
    <property type="molecule type" value="Genomic_DNA"/>
</dbReference>
<sequence length="285" mass="32405">MFFLLSFLHFSSLSLSNSLFLKCSFIVFLFPFSFFSLSNPLPPSGIIFSLPDECSFVLSLHLSSLNNPFWPLLSSFIFFFVSFPLLNVLFPLVLFLHLFSLPDECSFLLSLLPDQCFPFSGIIFSLLFYCPFSSSLSSLNGILPLTKMFFYCPFSSPLSLKFLLFPSHNPLPPSGIIFSLPDECSFCPFFLSHFSLSVTPFLGIIFSLPDECSFIVFLFLLLTKWHYLLSSFSFMSFSSFKVFSFSFLSVTPPSGIIFSLLMNFFYSLSSFSLFLFSLPSGIFFF</sequence>
<feature type="transmembrane region" description="Helical" evidence="1">
    <location>
        <begin position="201"/>
        <end position="222"/>
    </location>
</feature>